<keyword evidence="4" id="KW-0808">Transferase</keyword>
<dbReference type="PANTHER" id="PTHR43969">
    <property type="entry name" value="GLUTATHIONE S TRANSFERASE D10, ISOFORM A-RELATED"/>
    <property type="match status" value="1"/>
</dbReference>
<gene>
    <name evidence="4" type="ORF">EDD55_110131</name>
</gene>
<dbReference type="InterPro" id="IPR036282">
    <property type="entry name" value="Glutathione-S-Trfase_C_sf"/>
</dbReference>
<dbReference type="PROSITE" id="PS50404">
    <property type="entry name" value="GST_NTER"/>
    <property type="match status" value="1"/>
</dbReference>
<dbReference type="InterPro" id="IPR010987">
    <property type="entry name" value="Glutathione-S-Trfase_C-like"/>
</dbReference>
<evidence type="ECO:0000313" key="5">
    <source>
        <dbReference type="Proteomes" id="UP000295304"/>
    </source>
</evidence>
<dbReference type="Proteomes" id="UP000295304">
    <property type="component" value="Unassembled WGS sequence"/>
</dbReference>
<comment type="caution">
    <text evidence="4">The sequence shown here is derived from an EMBL/GenBank/DDBJ whole genome shotgun (WGS) entry which is preliminary data.</text>
</comment>
<evidence type="ECO:0000313" key="4">
    <source>
        <dbReference type="EMBL" id="TCS60655.1"/>
    </source>
</evidence>
<feature type="domain" description="GST C-terminal" evidence="3">
    <location>
        <begin position="99"/>
        <end position="232"/>
    </location>
</feature>
<dbReference type="InterPro" id="IPR040079">
    <property type="entry name" value="Glutathione_S-Trfase"/>
</dbReference>
<dbReference type="InterPro" id="IPR004045">
    <property type="entry name" value="Glutathione_S-Trfase_N"/>
</dbReference>
<dbReference type="SUPFAM" id="SSF52833">
    <property type="entry name" value="Thioredoxin-like"/>
    <property type="match status" value="1"/>
</dbReference>
<dbReference type="EMBL" id="SLZW01000010">
    <property type="protein sequence ID" value="TCS60655.1"/>
    <property type="molecule type" value="Genomic_DNA"/>
</dbReference>
<dbReference type="SUPFAM" id="SSF47616">
    <property type="entry name" value="GST C-terminal domain-like"/>
    <property type="match status" value="1"/>
</dbReference>
<evidence type="ECO:0000259" key="3">
    <source>
        <dbReference type="PROSITE" id="PS50405"/>
    </source>
</evidence>
<dbReference type="Gene3D" id="1.20.1050.10">
    <property type="match status" value="1"/>
</dbReference>
<keyword evidence="5" id="KW-1185">Reference proteome</keyword>
<accession>A0A4R3J5Q1</accession>
<dbReference type="PROSITE" id="PS50405">
    <property type="entry name" value="GST_CTER"/>
    <property type="match status" value="1"/>
</dbReference>
<reference evidence="4 5" key="1">
    <citation type="submission" date="2019-03" db="EMBL/GenBank/DDBJ databases">
        <title>Genomic Encyclopedia of Type Strains, Phase IV (KMG-IV): sequencing the most valuable type-strain genomes for metagenomic binning, comparative biology and taxonomic classification.</title>
        <authorList>
            <person name="Goeker M."/>
        </authorList>
    </citation>
    <scope>NUCLEOTIDE SEQUENCE [LARGE SCALE GENOMIC DNA]</scope>
    <source>
        <strain evidence="4 5">DSM 101688</strain>
    </source>
</reference>
<evidence type="ECO:0000259" key="2">
    <source>
        <dbReference type="PROSITE" id="PS50404"/>
    </source>
</evidence>
<proteinExistence type="predicted"/>
<name>A0A4R3J5Q1_9PROT</name>
<sequence length="237" mass="27019">MGLFLVNRSRYNERYMRTLYHLWLSPQCRKVRIALSEKKLEFDMTVENVWERRHDFLALNPAGEVPVLVEADGAVLSGSDVICEFLDEIHPEPPLIGSGALGRAEVRRLCAWFDGKFNREVTENLSGEKVMKRFLGLGAPDSLAIRAGHVNIHHHLDYIAYLVERRRWLAGDRFSLADITAAAHLSVIDYLGDVPWEDHAPAKDWYVRIKSRPSFRPLLGDHIPGVAPPAYYADLDF</sequence>
<dbReference type="SFLD" id="SFLDG00358">
    <property type="entry name" value="Main_(cytGST)"/>
    <property type="match status" value="1"/>
</dbReference>
<dbReference type="AlphaFoldDB" id="A0A4R3J5Q1"/>
<dbReference type="GO" id="GO:0004364">
    <property type="term" value="F:glutathione transferase activity"/>
    <property type="evidence" value="ECO:0007669"/>
    <property type="project" value="TreeGrafter"/>
</dbReference>
<dbReference type="InterPro" id="IPR036249">
    <property type="entry name" value="Thioredoxin-like_sf"/>
</dbReference>
<dbReference type="PANTHER" id="PTHR43969:SF9">
    <property type="entry name" value="GLUTATHIONE S TRANSFERASE D10, ISOFORM A-RELATED"/>
    <property type="match status" value="1"/>
</dbReference>
<evidence type="ECO:0000256" key="1">
    <source>
        <dbReference type="ARBA" id="ARBA00011738"/>
    </source>
</evidence>
<feature type="domain" description="GST N-terminal" evidence="2">
    <location>
        <begin position="15"/>
        <end position="94"/>
    </location>
</feature>
<dbReference type="Pfam" id="PF00043">
    <property type="entry name" value="GST_C"/>
    <property type="match status" value="1"/>
</dbReference>
<dbReference type="Gene3D" id="3.40.30.10">
    <property type="entry name" value="Glutaredoxin"/>
    <property type="match status" value="1"/>
</dbReference>
<dbReference type="InterPro" id="IPR004046">
    <property type="entry name" value="GST_C"/>
</dbReference>
<protein>
    <submittedName>
        <fullName evidence="4">Glutathione S-transferase</fullName>
    </submittedName>
</protein>
<dbReference type="Pfam" id="PF13409">
    <property type="entry name" value="GST_N_2"/>
    <property type="match status" value="1"/>
</dbReference>
<organism evidence="4 5">
    <name type="scientific">Varunaivibrio sulfuroxidans</name>
    <dbReference type="NCBI Taxonomy" id="1773489"/>
    <lineage>
        <taxon>Bacteria</taxon>
        <taxon>Pseudomonadati</taxon>
        <taxon>Pseudomonadota</taxon>
        <taxon>Alphaproteobacteria</taxon>
        <taxon>Rhodospirillales</taxon>
        <taxon>Magnetovibrionaceae</taxon>
        <taxon>Varunaivibrio</taxon>
    </lineage>
</organism>
<dbReference type="CDD" id="cd00299">
    <property type="entry name" value="GST_C_family"/>
    <property type="match status" value="1"/>
</dbReference>
<comment type="subunit">
    <text evidence="1">Homodimer.</text>
</comment>
<dbReference type="SFLD" id="SFLDS00019">
    <property type="entry name" value="Glutathione_Transferase_(cytos"/>
    <property type="match status" value="1"/>
</dbReference>
<dbReference type="GO" id="GO:0006749">
    <property type="term" value="P:glutathione metabolic process"/>
    <property type="evidence" value="ECO:0007669"/>
    <property type="project" value="TreeGrafter"/>
</dbReference>
<dbReference type="CDD" id="cd00570">
    <property type="entry name" value="GST_N_family"/>
    <property type="match status" value="1"/>
</dbReference>